<sequence>EDKSSQPRIRYPVEPSIRFFAPLPQVLLSECIPRAVERGGQVGERITHIKAVWWSYILEKIASYLVESSPDHPDLMQILDHIYSCPVQPSSQLFSALSSTQPTVFQPIHSGTPCVVPKHIPSCVSEAISSSGVFHASIIQWSDVKDMELLMQNPSGCSMTFCVRTRKHDHPSSSDVIAKFQCRLLPCLSPSFFFSDTPGLSSDDMLHLVDSAPLSGPHSSIELMHEYE</sequence>
<comment type="caution">
    <text evidence="1">The sequence shown here is derived from an EMBL/GenBank/DDBJ whole genome shotgun (WGS) entry which is preliminary data.</text>
</comment>
<dbReference type="EMBL" id="BQXS01011246">
    <property type="protein sequence ID" value="GKT36522.1"/>
    <property type="molecule type" value="Genomic_DNA"/>
</dbReference>
<feature type="non-terminal residue" evidence="1">
    <location>
        <position position="1"/>
    </location>
</feature>
<evidence type="ECO:0000313" key="2">
    <source>
        <dbReference type="Proteomes" id="UP001057375"/>
    </source>
</evidence>
<accession>A0ABQ5KVS3</accession>
<proteinExistence type="predicted"/>
<reference evidence="1" key="1">
    <citation type="submission" date="2022-03" db="EMBL/GenBank/DDBJ databases">
        <title>Draft genome sequence of Aduncisulcus paluster, a free-living microaerophilic Fornicata.</title>
        <authorList>
            <person name="Yuyama I."/>
            <person name="Kume K."/>
            <person name="Tamura T."/>
            <person name="Inagaki Y."/>
            <person name="Hashimoto T."/>
        </authorList>
    </citation>
    <scope>NUCLEOTIDE SEQUENCE</scope>
    <source>
        <strain evidence="1">NY0171</strain>
    </source>
</reference>
<keyword evidence="2" id="KW-1185">Reference proteome</keyword>
<protein>
    <submittedName>
        <fullName evidence="1">Uncharacterized protein</fullName>
    </submittedName>
</protein>
<dbReference type="Proteomes" id="UP001057375">
    <property type="component" value="Unassembled WGS sequence"/>
</dbReference>
<evidence type="ECO:0000313" key="1">
    <source>
        <dbReference type="EMBL" id="GKT36522.1"/>
    </source>
</evidence>
<name>A0ABQ5KVS3_9EUKA</name>
<gene>
    <name evidence="1" type="ORF">ADUPG1_009474</name>
</gene>
<organism evidence="1 2">
    <name type="scientific">Aduncisulcus paluster</name>
    <dbReference type="NCBI Taxonomy" id="2918883"/>
    <lineage>
        <taxon>Eukaryota</taxon>
        <taxon>Metamonada</taxon>
        <taxon>Carpediemonas-like organisms</taxon>
        <taxon>Aduncisulcus</taxon>
    </lineage>
</organism>